<evidence type="ECO:0000256" key="4">
    <source>
        <dbReference type="ARBA" id="ARBA00022741"/>
    </source>
</evidence>
<evidence type="ECO:0000256" key="10">
    <source>
        <dbReference type="ARBA" id="ARBA00053454"/>
    </source>
</evidence>
<dbReference type="InterPro" id="IPR003593">
    <property type="entry name" value="AAA+_ATPase"/>
</dbReference>
<evidence type="ECO:0000256" key="12">
    <source>
        <dbReference type="ARBA" id="ARBA00065962"/>
    </source>
</evidence>
<evidence type="ECO:0000256" key="7">
    <source>
        <dbReference type="ARBA" id="ARBA00023136"/>
    </source>
</evidence>
<dbReference type="InterPro" id="IPR003439">
    <property type="entry name" value="ABC_transporter-like_ATP-bd"/>
</dbReference>
<dbReference type="AlphaFoldDB" id="U3ADL4"/>
<comment type="catalytic activity">
    <reaction evidence="9">
        <text>L-arabinose(out) + ATP + H2O = L-arabinose(in) + ADP + phosphate + H(+)</text>
        <dbReference type="Rhea" id="RHEA:30007"/>
        <dbReference type="ChEBI" id="CHEBI:15377"/>
        <dbReference type="ChEBI" id="CHEBI:15378"/>
        <dbReference type="ChEBI" id="CHEBI:17535"/>
        <dbReference type="ChEBI" id="CHEBI:30616"/>
        <dbReference type="ChEBI" id="CHEBI:43474"/>
        <dbReference type="ChEBI" id="CHEBI:456216"/>
        <dbReference type="EC" id="7.5.2.13"/>
    </reaction>
    <physiologicalReaction direction="left-to-right" evidence="9">
        <dbReference type="Rhea" id="RHEA:30008"/>
    </physiologicalReaction>
</comment>
<dbReference type="Gene3D" id="2.40.50.140">
    <property type="entry name" value="Nucleic acid-binding proteins"/>
    <property type="match status" value="1"/>
</dbReference>
<dbReference type="InterPro" id="IPR027417">
    <property type="entry name" value="P-loop_NTPase"/>
</dbReference>
<dbReference type="InterPro" id="IPR047641">
    <property type="entry name" value="ABC_transpr_MalK/UgpC-like"/>
</dbReference>
<comment type="function">
    <text evidence="10">Part of the ABC transporter complex XacGHIJK involved in the uptake of xylose and arabinose. Responsible for energy coupling to the transport system.</text>
</comment>
<accession>U3ADL4</accession>
<evidence type="ECO:0000256" key="13">
    <source>
        <dbReference type="ARBA" id="ARBA00066315"/>
    </source>
</evidence>
<dbReference type="PROSITE" id="PS50893">
    <property type="entry name" value="ABC_TRANSPORTER_2"/>
    <property type="match status" value="1"/>
</dbReference>
<dbReference type="SUPFAM" id="SSF52540">
    <property type="entry name" value="P-loop containing nucleoside triphosphate hydrolases"/>
    <property type="match status" value="1"/>
</dbReference>
<reference evidence="15 16" key="1">
    <citation type="submission" date="2013-09" db="EMBL/GenBank/DDBJ databases">
        <title>Whole genome sequencing of Halarchaeum acidiphilum strain MH1-52-1.</title>
        <authorList>
            <person name="Shimane Y."/>
            <person name="Minegishi H."/>
            <person name="Nishi S."/>
            <person name="Echigo A."/>
            <person name="Shuto A."/>
            <person name="Konishi M."/>
            <person name="Ito T."/>
            <person name="Ohkuma M."/>
            <person name="Ohta Y."/>
            <person name="Nagano Y."/>
            <person name="Tsubouchi T."/>
            <person name="Mori K."/>
            <person name="Usui K."/>
            <person name="Kamekura M."/>
            <person name="Usami R."/>
            <person name="Takaki Y."/>
            <person name="Hatada Y."/>
        </authorList>
    </citation>
    <scope>NUCLEOTIDE SEQUENCE [LARGE SCALE GENOMIC DNA]</scope>
    <source>
        <strain evidence="15 16">JCM 16109</strain>
    </source>
</reference>
<dbReference type="GO" id="GO:0140359">
    <property type="term" value="F:ABC-type transporter activity"/>
    <property type="evidence" value="ECO:0007669"/>
    <property type="project" value="InterPro"/>
</dbReference>
<dbReference type="Pfam" id="PF00005">
    <property type="entry name" value="ABC_tran"/>
    <property type="match status" value="1"/>
</dbReference>
<gene>
    <name evidence="15" type="ORF">MBEHAL_1618</name>
</gene>
<dbReference type="InterPro" id="IPR008995">
    <property type="entry name" value="Mo/tungstate-bd_C_term_dom"/>
</dbReference>
<dbReference type="Gene3D" id="2.40.50.100">
    <property type="match status" value="1"/>
</dbReference>
<evidence type="ECO:0000256" key="5">
    <source>
        <dbReference type="ARBA" id="ARBA00022840"/>
    </source>
</evidence>
<dbReference type="GO" id="GO:0055052">
    <property type="term" value="C:ATP-binding cassette (ABC) transporter complex, substrate-binding subunit-containing"/>
    <property type="evidence" value="ECO:0007669"/>
    <property type="project" value="TreeGrafter"/>
</dbReference>
<comment type="catalytic activity">
    <reaction evidence="8">
        <text>D-xylose(out) + ATP + H2O = D-xylose(in) + ADP + phosphate + H(+)</text>
        <dbReference type="Rhea" id="RHEA:29899"/>
        <dbReference type="ChEBI" id="CHEBI:15377"/>
        <dbReference type="ChEBI" id="CHEBI:15378"/>
        <dbReference type="ChEBI" id="CHEBI:30616"/>
        <dbReference type="ChEBI" id="CHEBI:43474"/>
        <dbReference type="ChEBI" id="CHEBI:53455"/>
        <dbReference type="ChEBI" id="CHEBI:456216"/>
        <dbReference type="EC" id="7.5.2.13"/>
    </reaction>
    <physiologicalReaction direction="left-to-right" evidence="8">
        <dbReference type="Rhea" id="RHEA:29900"/>
    </physiologicalReaction>
</comment>
<evidence type="ECO:0000256" key="2">
    <source>
        <dbReference type="ARBA" id="ARBA00022448"/>
    </source>
</evidence>
<dbReference type="PANTHER" id="PTHR43875:SF15">
    <property type="entry name" value="TREHALOSE IMPORT ATP-BINDING PROTEIN SUGC"/>
    <property type="match status" value="1"/>
</dbReference>
<evidence type="ECO:0000313" key="16">
    <source>
        <dbReference type="Proteomes" id="UP000016986"/>
    </source>
</evidence>
<dbReference type="InterPro" id="IPR017871">
    <property type="entry name" value="ABC_transporter-like_CS"/>
</dbReference>
<feature type="domain" description="ABC transporter" evidence="14">
    <location>
        <begin position="20"/>
        <end position="254"/>
    </location>
</feature>
<comment type="subcellular location">
    <subcellularLocation>
        <location evidence="1">Cell membrane</location>
        <topology evidence="1">Peripheral membrane protein</topology>
    </subcellularLocation>
</comment>
<dbReference type="SMART" id="SM00382">
    <property type="entry name" value="AAA"/>
    <property type="match status" value="1"/>
</dbReference>
<keyword evidence="3" id="KW-1003">Cell membrane</keyword>
<dbReference type="Gene3D" id="3.40.50.300">
    <property type="entry name" value="P-loop containing nucleotide triphosphate hydrolases"/>
    <property type="match status" value="1"/>
</dbReference>
<dbReference type="EMBL" id="BATA01000037">
    <property type="protein sequence ID" value="GAD52858.1"/>
    <property type="molecule type" value="Genomic_DNA"/>
</dbReference>
<keyword evidence="6" id="KW-1278">Translocase</keyword>
<proteinExistence type="inferred from homology"/>
<sequence length="391" mass="42865">MSETDTTPQTETESNEDYNVRIDEFTKVYDSGGNGVVAVEDLNIDIRRGEFLVFVGPSGCGKTTTLRTVAGLETATEGRIWIEGEDVTGMDPRERGIAMVFQNYALYPHMTVRENMSFPLRIRNYPSDEIGSRVDEAAGLLSIDDLLERKPSELSGGQQQRVALGRAIVREPSVFLMDEPLSNLDAKLRVQMRTELNEIHQRVGKTTIYVTHDQAEAMTLGDRVAVLNDGKLQQIGPPQHLYDNPTNQFVAGFIGEPPMNFIDVDVVPDGNGHRIVSEDLFDLKLPERHSKALAAVEPDSVTFGIRPEDLHDAADAGAPDGETFEAEPKVIEPMGSDKFLTLTSPADGAEFSARVVPESDAAVGEPITLVPNMGKSHLFDNANGRTLTARE</sequence>
<dbReference type="RefSeq" id="WP_020221838.1">
    <property type="nucleotide sequence ID" value="NZ_BANO01000110.1"/>
</dbReference>
<dbReference type="SUPFAM" id="SSF50331">
    <property type="entry name" value="MOP-like"/>
    <property type="match status" value="1"/>
</dbReference>
<keyword evidence="2" id="KW-0813">Transport</keyword>
<comment type="subunit">
    <text evidence="12">The complex is composed of two ATP-binding proteins (XacJ and XacK), two transmembrane proteins (XacH and XacI) and a solute-binding protein (XacG).</text>
</comment>
<keyword evidence="7" id="KW-0472">Membrane</keyword>
<keyword evidence="16" id="KW-1185">Reference proteome</keyword>
<dbReference type="FunFam" id="3.40.50.300:FF:000042">
    <property type="entry name" value="Maltose/maltodextrin ABC transporter, ATP-binding protein"/>
    <property type="match status" value="1"/>
</dbReference>
<evidence type="ECO:0000259" key="14">
    <source>
        <dbReference type="PROSITE" id="PS50893"/>
    </source>
</evidence>
<evidence type="ECO:0000256" key="3">
    <source>
        <dbReference type="ARBA" id="ARBA00022475"/>
    </source>
</evidence>
<dbReference type="EC" id="7.5.2.13" evidence="13"/>
<name>U3ADL4_9EURY</name>
<comment type="caution">
    <text evidence="15">The sequence shown here is derived from an EMBL/GenBank/DDBJ whole genome shotgun (WGS) entry which is preliminary data.</text>
</comment>
<dbReference type="Proteomes" id="UP000016986">
    <property type="component" value="Unassembled WGS sequence"/>
</dbReference>
<organism evidence="15 16">
    <name type="scientific">Halarchaeum acidiphilum MH1-52-1</name>
    <dbReference type="NCBI Taxonomy" id="1261545"/>
    <lineage>
        <taxon>Archaea</taxon>
        <taxon>Methanobacteriati</taxon>
        <taxon>Methanobacteriota</taxon>
        <taxon>Stenosarchaea group</taxon>
        <taxon>Halobacteria</taxon>
        <taxon>Halobacteriales</taxon>
        <taxon>Halobacteriaceae</taxon>
    </lineage>
</organism>
<dbReference type="Pfam" id="PF17912">
    <property type="entry name" value="OB_MalK"/>
    <property type="match status" value="1"/>
</dbReference>
<dbReference type="InterPro" id="IPR015855">
    <property type="entry name" value="ABC_transpr_MalK-like"/>
</dbReference>
<dbReference type="eggNOG" id="arCOG00177">
    <property type="taxonomic scope" value="Archaea"/>
</dbReference>
<dbReference type="PROSITE" id="PS00211">
    <property type="entry name" value="ABC_TRANSPORTER_1"/>
    <property type="match status" value="1"/>
</dbReference>
<dbReference type="InterPro" id="IPR040582">
    <property type="entry name" value="OB_MalK-like"/>
</dbReference>
<keyword evidence="4" id="KW-0547">Nucleotide-binding</keyword>
<evidence type="ECO:0000256" key="9">
    <source>
        <dbReference type="ARBA" id="ARBA00051890"/>
    </source>
</evidence>
<dbReference type="PANTHER" id="PTHR43875">
    <property type="entry name" value="MALTODEXTRIN IMPORT ATP-BINDING PROTEIN MSMX"/>
    <property type="match status" value="1"/>
</dbReference>
<evidence type="ECO:0000256" key="11">
    <source>
        <dbReference type="ARBA" id="ARBA00061029"/>
    </source>
</evidence>
<dbReference type="GO" id="GO:0008643">
    <property type="term" value="P:carbohydrate transport"/>
    <property type="evidence" value="ECO:0007669"/>
    <property type="project" value="InterPro"/>
</dbReference>
<comment type="similarity">
    <text evidence="11">Belongs to the ABC transporter superfamily. Carbohydrate uptake transporter-1 (CUT1) (TC 3.A.1.1) family.</text>
</comment>
<dbReference type="GO" id="GO:0005524">
    <property type="term" value="F:ATP binding"/>
    <property type="evidence" value="ECO:0007669"/>
    <property type="project" value="UniProtKB-KW"/>
</dbReference>
<keyword evidence="5 15" id="KW-0067">ATP-binding</keyword>
<dbReference type="InterPro" id="IPR012340">
    <property type="entry name" value="NA-bd_OB-fold"/>
</dbReference>
<dbReference type="CDD" id="cd03301">
    <property type="entry name" value="ABC_MalK_N"/>
    <property type="match status" value="1"/>
</dbReference>
<protein>
    <recommendedName>
        <fullName evidence="13">ABC-type D-xylose/L-arabinose transporter</fullName>
        <ecNumber evidence="13">7.5.2.13</ecNumber>
    </recommendedName>
</protein>
<evidence type="ECO:0000313" key="15">
    <source>
        <dbReference type="EMBL" id="GAD52858.1"/>
    </source>
</evidence>
<evidence type="ECO:0000256" key="6">
    <source>
        <dbReference type="ARBA" id="ARBA00022967"/>
    </source>
</evidence>
<evidence type="ECO:0000256" key="1">
    <source>
        <dbReference type="ARBA" id="ARBA00004202"/>
    </source>
</evidence>
<evidence type="ECO:0000256" key="8">
    <source>
        <dbReference type="ARBA" id="ARBA00050355"/>
    </source>
</evidence>
<dbReference type="GO" id="GO:0016887">
    <property type="term" value="F:ATP hydrolysis activity"/>
    <property type="evidence" value="ECO:0007669"/>
    <property type="project" value="InterPro"/>
</dbReference>
<dbReference type="OrthoDB" id="18368at2157"/>